<name>A0A915L483_ROMCU</name>
<protein>
    <submittedName>
        <fullName evidence="2">Uncharacterized protein</fullName>
    </submittedName>
</protein>
<dbReference type="AlphaFoldDB" id="A0A915L483"/>
<keyword evidence="1" id="KW-1185">Reference proteome</keyword>
<accession>A0A915L483</accession>
<evidence type="ECO:0000313" key="1">
    <source>
        <dbReference type="Proteomes" id="UP000887565"/>
    </source>
</evidence>
<reference evidence="2" key="1">
    <citation type="submission" date="2022-11" db="UniProtKB">
        <authorList>
            <consortium name="WormBaseParasite"/>
        </authorList>
    </citation>
    <scope>IDENTIFICATION</scope>
</reference>
<dbReference type="Proteomes" id="UP000887565">
    <property type="component" value="Unplaced"/>
</dbReference>
<evidence type="ECO:0000313" key="2">
    <source>
        <dbReference type="WBParaSite" id="nRc.2.0.1.t45556-RA"/>
    </source>
</evidence>
<proteinExistence type="predicted"/>
<dbReference type="WBParaSite" id="nRc.2.0.1.t45556-RA">
    <property type="protein sequence ID" value="nRc.2.0.1.t45556-RA"/>
    <property type="gene ID" value="nRc.2.0.1.g45556"/>
</dbReference>
<sequence>MFSTGRYFLKQIYEEKKMHSPDRLKMFNWDCNELFARRTGANPSRKASKSDVVRSPLQHDKSDPFLLGDIFFFSTLEHCNIVEDRAGEDFVFRKSAVDGEFDTAKKVNVNRNENAPSLIQ</sequence>
<organism evidence="1 2">
    <name type="scientific">Romanomermis culicivorax</name>
    <name type="common">Nematode worm</name>
    <dbReference type="NCBI Taxonomy" id="13658"/>
    <lineage>
        <taxon>Eukaryota</taxon>
        <taxon>Metazoa</taxon>
        <taxon>Ecdysozoa</taxon>
        <taxon>Nematoda</taxon>
        <taxon>Enoplea</taxon>
        <taxon>Dorylaimia</taxon>
        <taxon>Mermithida</taxon>
        <taxon>Mermithoidea</taxon>
        <taxon>Mermithidae</taxon>
        <taxon>Romanomermis</taxon>
    </lineage>
</organism>